<gene>
    <name evidence="3" type="ORF">BS47DRAFT_1293239</name>
</gene>
<accession>A0A9P6DYG3</accession>
<sequence>MKVDPVPSPSPLQSDQTQTKYRSSSVVGVQPRPYAPTMSSGPSALEKVMSRTRPAYLPPKTREEDLKHLHDWNEMMKQSRAAEERRKAELAERRRSREMSVDETIAFWEREIVPDWRAAMRKPHLRRAWWNGIPTKLRGKMWLSAIGNGLALSKDTFRNCLARAKRALSSKSFPADVLQMIEEDIIRTLPTLQIFHPEHGPLYQDLKDILCAWVVARSDEGLGYVRGVSNIAAMFVINMPSEQAFVAMRNLIERHCLRTFYGGDSAEDYLEAYYRIFDTLLADGMPKVYFNFKQHQISPSLYLPEWVDALFLEHLPFEVCARIWDVIILEGDAFVFKMAIAVLGVLEARLFFPERKELLEVLRGENKAALEVARRTGVAIDMSARYEHYGMTEHTLWERVMEMDEWWRETTWSRLISRELPDL</sequence>
<reference evidence="3" key="1">
    <citation type="journal article" date="2020" name="Nat. Commun.">
        <title>Large-scale genome sequencing of mycorrhizal fungi provides insights into the early evolution of symbiotic traits.</title>
        <authorList>
            <person name="Miyauchi S."/>
            <person name="Kiss E."/>
            <person name="Kuo A."/>
            <person name="Drula E."/>
            <person name="Kohler A."/>
            <person name="Sanchez-Garcia M."/>
            <person name="Morin E."/>
            <person name="Andreopoulos B."/>
            <person name="Barry K.W."/>
            <person name="Bonito G."/>
            <person name="Buee M."/>
            <person name="Carver A."/>
            <person name="Chen C."/>
            <person name="Cichocki N."/>
            <person name="Clum A."/>
            <person name="Culley D."/>
            <person name="Crous P.W."/>
            <person name="Fauchery L."/>
            <person name="Girlanda M."/>
            <person name="Hayes R.D."/>
            <person name="Keri Z."/>
            <person name="LaButti K."/>
            <person name="Lipzen A."/>
            <person name="Lombard V."/>
            <person name="Magnuson J."/>
            <person name="Maillard F."/>
            <person name="Murat C."/>
            <person name="Nolan M."/>
            <person name="Ohm R.A."/>
            <person name="Pangilinan J."/>
            <person name="Pereira M.F."/>
            <person name="Perotto S."/>
            <person name="Peter M."/>
            <person name="Pfister S."/>
            <person name="Riley R."/>
            <person name="Sitrit Y."/>
            <person name="Stielow J.B."/>
            <person name="Szollosi G."/>
            <person name="Zifcakova L."/>
            <person name="Stursova M."/>
            <person name="Spatafora J.W."/>
            <person name="Tedersoo L."/>
            <person name="Vaario L.M."/>
            <person name="Yamada A."/>
            <person name="Yan M."/>
            <person name="Wang P."/>
            <person name="Xu J."/>
            <person name="Bruns T."/>
            <person name="Baldrian P."/>
            <person name="Vilgalys R."/>
            <person name="Dunand C."/>
            <person name="Henrissat B."/>
            <person name="Grigoriev I.V."/>
            <person name="Hibbett D."/>
            <person name="Nagy L.G."/>
            <person name="Martin F.M."/>
        </authorList>
    </citation>
    <scope>NUCLEOTIDE SEQUENCE</scope>
    <source>
        <strain evidence="3">UP504</strain>
    </source>
</reference>
<feature type="compositionally biased region" description="Polar residues" evidence="1">
    <location>
        <begin position="11"/>
        <end position="27"/>
    </location>
</feature>
<dbReference type="OrthoDB" id="289721at2759"/>
<dbReference type="AlphaFoldDB" id="A0A9P6DYG3"/>
<dbReference type="InterPro" id="IPR035969">
    <property type="entry name" value="Rab-GAP_TBC_sf"/>
</dbReference>
<keyword evidence="4" id="KW-1185">Reference proteome</keyword>
<dbReference type="Gene3D" id="1.10.8.270">
    <property type="entry name" value="putative rabgap domain of human tbc1 domain family member 14 like domains"/>
    <property type="match status" value="1"/>
</dbReference>
<dbReference type="SMART" id="SM00164">
    <property type="entry name" value="TBC"/>
    <property type="match status" value="1"/>
</dbReference>
<dbReference type="PANTHER" id="PTHR47219">
    <property type="entry name" value="RAB GTPASE-ACTIVATING PROTEIN 1-LIKE"/>
    <property type="match status" value="1"/>
</dbReference>
<name>A0A9P6DYG3_9AGAM</name>
<evidence type="ECO:0000259" key="2">
    <source>
        <dbReference type="PROSITE" id="PS50086"/>
    </source>
</evidence>
<feature type="domain" description="Rab-GAP TBC" evidence="2">
    <location>
        <begin position="132"/>
        <end position="331"/>
    </location>
</feature>
<dbReference type="Proteomes" id="UP000886523">
    <property type="component" value="Unassembled WGS sequence"/>
</dbReference>
<dbReference type="PANTHER" id="PTHR47219:SF15">
    <property type="entry name" value="TBC1 DOMAIN FAMILY MEMBER 12 ISOFORM X1"/>
    <property type="match status" value="1"/>
</dbReference>
<dbReference type="GO" id="GO:0005096">
    <property type="term" value="F:GTPase activator activity"/>
    <property type="evidence" value="ECO:0007669"/>
    <property type="project" value="TreeGrafter"/>
</dbReference>
<dbReference type="Gene3D" id="1.10.10.750">
    <property type="entry name" value="Ypt/Rab-GAP domain of gyp1p, domain 1"/>
    <property type="match status" value="1"/>
</dbReference>
<feature type="compositionally biased region" description="Pro residues" evidence="1">
    <location>
        <begin position="1"/>
        <end position="10"/>
    </location>
</feature>
<dbReference type="InterPro" id="IPR000195">
    <property type="entry name" value="Rab-GAP-TBC_dom"/>
</dbReference>
<protein>
    <recommendedName>
        <fullName evidence="2">Rab-GAP TBC domain-containing protein</fullName>
    </recommendedName>
</protein>
<dbReference type="EMBL" id="MU128945">
    <property type="protein sequence ID" value="KAF9515934.1"/>
    <property type="molecule type" value="Genomic_DNA"/>
</dbReference>
<evidence type="ECO:0000256" key="1">
    <source>
        <dbReference type="SAM" id="MobiDB-lite"/>
    </source>
</evidence>
<proteinExistence type="predicted"/>
<dbReference type="Gene3D" id="1.10.472.80">
    <property type="entry name" value="Ypt/Rab-GAP domain of gyp1p, domain 3"/>
    <property type="match status" value="1"/>
</dbReference>
<dbReference type="Pfam" id="PF00566">
    <property type="entry name" value="RabGAP-TBC"/>
    <property type="match status" value="1"/>
</dbReference>
<dbReference type="PROSITE" id="PS50086">
    <property type="entry name" value="TBC_RABGAP"/>
    <property type="match status" value="1"/>
</dbReference>
<dbReference type="GO" id="GO:0031267">
    <property type="term" value="F:small GTPase binding"/>
    <property type="evidence" value="ECO:0007669"/>
    <property type="project" value="TreeGrafter"/>
</dbReference>
<feature type="region of interest" description="Disordered" evidence="1">
    <location>
        <begin position="1"/>
        <end position="55"/>
    </location>
</feature>
<comment type="caution">
    <text evidence="3">The sequence shown here is derived from an EMBL/GenBank/DDBJ whole genome shotgun (WGS) entry which is preliminary data.</text>
</comment>
<evidence type="ECO:0000313" key="3">
    <source>
        <dbReference type="EMBL" id="KAF9515934.1"/>
    </source>
</evidence>
<evidence type="ECO:0000313" key="4">
    <source>
        <dbReference type="Proteomes" id="UP000886523"/>
    </source>
</evidence>
<dbReference type="InterPro" id="IPR050302">
    <property type="entry name" value="Rab_GAP_TBC_domain"/>
</dbReference>
<dbReference type="SUPFAM" id="SSF47923">
    <property type="entry name" value="Ypt/Rab-GAP domain of gyp1p"/>
    <property type="match status" value="2"/>
</dbReference>
<organism evidence="3 4">
    <name type="scientific">Hydnum rufescens UP504</name>
    <dbReference type="NCBI Taxonomy" id="1448309"/>
    <lineage>
        <taxon>Eukaryota</taxon>
        <taxon>Fungi</taxon>
        <taxon>Dikarya</taxon>
        <taxon>Basidiomycota</taxon>
        <taxon>Agaricomycotina</taxon>
        <taxon>Agaricomycetes</taxon>
        <taxon>Cantharellales</taxon>
        <taxon>Hydnaceae</taxon>
        <taxon>Hydnum</taxon>
    </lineage>
</organism>